<feature type="chain" id="PRO_5031242783" evidence="1">
    <location>
        <begin position="22"/>
        <end position="262"/>
    </location>
</feature>
<reference evidence="2" key="1">
    <citation type="submission" date="2021-01" db="EMBL/GenBank/DDBJ databases">
        <authorList>
            <person name="Corre E."/>
            <person name="Pelletier E."/>
            <person name="Niang G."/>
            <person name="Scheremetjew M."/>
            <person name="Finn R."/>
            <person name="Kale V."/>
            <person name="Holt S."/>
            <person name="Cochrane G."/>
            <person name="Meng A."/>
            <person name="Brown T."/>
            <person name="Cohen L."/>
        </authorList>
    </citation>
    <scope>NUCLEOTIDE SEQUENCE</scope>
    <source>
        <strain evidence="2">Fehren 1</strain>
    </source>
</reference>
<keyword evidence="1" id="KW-0732">Signal</keyword>
<gene>
    <name evidence="2" type="ORF">FEHR0123_LOCUS4708</name>
</gene>
<proteinExistence type="predicted"/>
<evidence type="ECO:0000256" key="1">
    <source>
        <dbReference type="SAM" id="SignalP"/>
    </source>
</evidence>
<dbReference type="AlphaFoldDB" id="A0A7S3I048"/>
<evidence type="ECO:0000313" key="2">
    <source>
        <dbReference type="EMBL" id="CAE0309792.1"/>
    </source>
</evidence>
<accession>A0A7S3I048</accession>
<dbReference type="EMBL" id="HBIE01015249">
    <property type="protein sequence ID" value="CAE0309792.1"/>
    <property type="molecule type" value="Transcribed_RNA"/>
</dbReference>
<feature type="signal peptide" evidence="1">
    <location>
        <begin position="1"/>
        <end position="21"/>
    </location>
</feature>
<name>A0A7S3I048_9SPIT</name>
<sequence length="262" mass="29645">MNTKIFTLAALGLCFTEFAHAKDLPKITDVDDADFDVASDTDASAEPMANGDDTMDKETQEDILDVTMTKQEMMDRSLMYFDGLRGMWIGFHRGLYRDAPRKEMEEECLNSEQRARWEEAYSIYLGTEDVPENADTFTALGDILQLLANLNSCNLRKPYRDLKTFCFVEDESADADKDAEKKDDDKPEFDDLDDDKQAKCSFSTVLENFSKNAFVLMGKGSSMAQTMKEFPADNPDELMVQSMTLGEDFGTFLKVGIDFEEP</sequence>
<protein>
    <submittedName>
        <fullName evidence="2">Uncharacterized protein</fullName>
    </submittedName>
</protein>
<organism evidence="2">
    <name type="scientific">Favella ehrenbergii</name>
    <dbReference type="NCBI Taxonomy" id="182087"/>
    <lineage>
        <taxon>Eukaryota</taxon>
        <taxon>Sar</taxon>
        <taxon>Alveolata</taxon>
        <taxon>Ciliophora</taxon>
        <taxon>Intramacronucleata</taxon>
        <taxon>Spirotrichea</taxon>
        <taxon>Choreotrichia</taxon>
        <taxon>Tintinnida</taxon>
        <taxon>Xystonellidae</taxon>
        <taxon>Favella</taxon>
    </lineage>
</organism>